<evidence type="ECO:0000259" key="8">
    <source>
        <dbReference type="PROSITE" id="PS51349"/>
    </source>
</evidence>
<dbReference type="AlphaFoldDB" id="A0A6N9U066"/>
<dbReference type="InterPro" id="IPR012133">
    <property type="entry name" value="Alpha-hydoxy_acid_DH_FMN"/>
</dbReference>
<feature type="binding site" evidence="7">
    <location>
        <position position="135"/>
    </location>
    <ligand>
        <name>FMN</name>
        <dbReference type="ChEBI" id="CHEBI:58210"/>
    </ligand>
</feature>
<organism evidence="9 10">
    <name type="scientific">Streptomyces halstedii</name>
    <dbReference type="NCBI Taxonomy" id="1944"/>
    <lineage>
        <taxon>Bacteria</taxon>
        <taxon>Bacillati</taxon>
        <taxon>Actinomycetota</taxon>
        <taxon>Actinomycetes</taxon>
        <taxon>Kitasatosporales</taxon>
        <taxon>Streptomycetaceae</taxon>
        <taxon>Streptomyces</taxon>
    </lineage>
</organism>
<feature type="binding site" evidence="7">
    <location>
        <position position="172"/>
    </location>
    <ligand>
        <name>glyoxylate</name>
        <dbReference type="ChEBI" id="CHEBI:36655"/>
    </ligand>
</feature>
<feature type="binding site" evidence="7">
    <location>
        <position position="137"/>
    </location>
    <ligand>
        <name>glyoxylate</name>
        <dbReference type="ChEBI" id="CHEBI:36655"/>
    </ligand>
</feature>
<dbReference type="GO" id="GO:0010181">
    <property type="term" value="F:FMN binding"/>
    <property type="evidence" value="ECO:0007669"/>
    <property type="project" value="InterPro"/>
</dbReference>
<dbReference type="Gene3D" id="3.20.20.70">
    <property type="entry name" value="Aldolase class I"/>
    <property type="match status" value="1"/>
</dbReference>
<name>A0A6N9U066_STRHA</name>
<comment type="similarity">
    <text evidence="5">Belongs to the FMN-dependent alpha-hydroxy acid dehydrogenase family.</text>
</comment>
<gene>
    <name evidence="9" type="ORF">G3I29_01440</name>
</gene>
<feature type="binding site" evidence="7">
    <location>
        <begin position="318"/>
        <end position="319"/>
    </location>
    <ligand>
        <name>FMN</name>
        <dbReference type="ChEBI" id="CHEBI:58210"/>
    </ligand>
</feature>
<dbReference type="PANTHER" id="PTHR10578:SF107">
    <property type="entry name" value="2-HYDROXYACID OXIDASE 1"/>
    <property type="match status" value="1"/>
</dbReference>
<reference evidence="9 10" key="1">
    <citation type="submission" date="2020-01" db="EMBL/GenBank/DDBJ databases">
        <title>Insect and environment-associated Actinomycetes.</title>
        <authorList>
            <person name="Currrie C."/>
            <person name="Chevrette M."/>
            <person name="Carlson C."/>
            <person name="Stubbendieck R."/>
            <person name="Wendt-Pienkowski E."/>
        </authorList>
    </citation>
    <scope>NUCLEOTIDE SEQUENCE [LARGE SCALE GENOMIC DNA]</scope>
    <source>
        <strain evidence="9 10">SID11342</strain>
    </source>
</reference>
<keyword evidence="3 7" id="KW-0288">FMN</keyword>
<dbReference type="Proteomes" id="UP000471293">
    <property type="component" value="Unassembled WGS sequence"/>
</dbReference>
<feature type="binding site" evidence="7">
    <location>
        <begin position="295"/>
        <end position="299"/>
    </location>
    <ligand>
        <name>FMN</name>
        <dbReference type="ChEBI" id="CHEBI:58210"/>
    </ligand>
</feature>
<feature type="binding site" evidence="7">
    <location>
        <position position="163"/>
    </location>
    <ligand>
        <name>FMN</name>
        <dbReference type="ChEBI" id="CHEBI:58210"/>
    </ligand>
</feature>
<feature type="binding site" evidence="7">
    <location>
        <position position="115"/>
    </location>
    <ligand>
        <name>FMN</name>
        <dbReference type="ChEBI" id="CHEBI:58210"/>
    </ligand>
</feature>
<dbReference type="PROSITE" id="PS00557">
    <property type="entry name" value="FMN_HYDROXY_ACID_DH_1"/>
    <property type="match status" value="1"/>
</dbReference>
<dbReference type="InterPro" id="IPR037396">
    <property type="entry name" value="FMN_HAD"/>
</dbReference>
<dbReference type="FunFam" id="3.20.20.70:FF:000029">
    <property type="entry name" value="L-lactate dehydrogenase"/>
    <property type="match status" value="1"/>
</dbReference>
<dbReference type="PANTHER" id="PTHR10578">
    <property type="entry name" value="S -2-HYDROXY-ACID OXIDASE-RELATED"/>
    <property type="match status" value="1"/>
</dbReference>
<evidence type="ECO:0000256" key="4">
    <source>
        <dbReference type="ARBA" id="ARBA00023002"/>
    </source>
</evidence>
<proteinExistence type="inferred from homology"/>
<evidence type="ECO:0000256" key="1">
    <source>
        <dbReference type="ARBA" id="ARBA00001917"/>
    </source>
</evidence>
<evidence type="ECO:0000256" key="6">
    <source>
        <dbReference type="PIRSR" id="PIRSR000138-1"/>
    </source>
</evidence>
<evidence type="ECO:0000313" key="9">
    <source>
        <dbReference type="EMBL" id="NEA14225.1"/>
    </source>
</evidence>
<dbReference type="GO" id="GO:0016614">
    <property type="term" value="F:oxidoreductase activity, acting on CH-OH group of donors"/>
    <property type="evidence" value="ECO:0007669"/>
    <property type="project" value="UniProtKB-ARBA"/>
</dbReference>
<dbReference type="Pfam" id="PF01070">
    <property type="entry name" value="FMN_dh"/>
    <property type="match status" value="1"/>
</dbReference>
<feature type="active site" description="Proton acceptor" evidence="6">
    <location>
        <position position="264"/>
    </location>
</feature>
<keyword evidence="2 7" id="KW-0285">Flavoprotein</keyword>
<comment type="cofactor">
    <cofactor evidence="1">
        <name>FMN</name>
        <dbReference type="ChEBI" id="CHEBI:58210"/>
    </cofactor>
</comment>
<evidence type="ECO:0000256" key="7">
    <source>
        <dbReference type="PIRSR" id="PIRSR000138-2"/>
    </source>
</evidence>
<evidence type="ECO:0000256" key="5">
    <source>
        <dbReference type="ARBA" id="ARBA00024042"/>
    </source>
</evidence>
<dbReference type="InterPro" id="IPR008259">
    <property type="entry name" value="FMN_hydac_DH_AS"/>
</dbReference>
<comment type="caution">
    <text evidence="9">The sequence shown here is derived from an EMBL/GenBank/DDBJ whole genome shotgun (WGS) entry which is preliminary data.</text>
</comment>
<dbReference type="PIRSF" id="PIRSF000138">
    <property type="entry name" value="Al-hdrx_acd_dh"/>
    <property type="match status" value="1"/>
</dbReference>
<dbReference type="SUPFAM" id="SSF51395">
    <property type="entry name" value="FMN-linked oxidoreductases"/>
    <property type="match status" value="1"/>
</dbReference>
<dbReference type="InterPro" id="IPR000262">
    <property type="entry name" value="FMN-dep_DH"/>
</dbReference>
<dbReference type="CDD" id="cd02809">
    <property type="entry name" value="alpha_hydroxyacid_oxid_FMN"/>
    <property type="match status" value="1"/>
</dbReference>
<dbReference type="EMBL" id="JAAGLQ010000025">
    <property type="protein sequence ID" value="NEA14225.1"/>
    <property type="molecule type" value="Genomic_DNA"/>
</dbReference>
<accession>A0A6N9U066</accession>
<feature type="binding site" evidence="7">
    <location>
        <position position="267"/>
    </location>
    <ligand>
        <name>glyoxylate</name>
        <dbReference type="ChEBI" id="CHEBI:36655"/>
    </ligand>
</feature>
<feature type="domain" description="FMN hydroxy acid dehydrogenase" evidence="8">
    <location>
        <begin position="7"/>
        <end position="369"/>
    </location>
</feature>
<evidence type="ECO:0000256" key="2">
    <source>
        <dbReference type="ARBA" id="ARBA00022630"/>
    </source>
</evidence>
<feature type="binding site" evidence="7">
    <location>
        <position position="264"/>
    </location>
    <ligand>
        <name>glyoxylate</name>
        <dbReference type="ChEBI" id="CHEBI:36655"/>
    </ligand>
</feature>
<dbReference type="RefSeq" id="WP_164342136.1">
    <property type="nucleotide sequence ID" value="NZ_JAAGLQ010000025.1"/>
</dbReference>
<protein>
    <submittedName>
        <fullName evidence="9">Alpha-hydroxy-acid oxidizing protein</fullName>
    </submittedName>
</protein>
<sequence>MTVAEVLKAPDPVSLDDVRADARAALDPGVWDFVEGASGTETVLAANRAAFTDVALVPRVLTGVAEADTRTRLLGSHAAMPVAIAPMAYQRLVHEDGELAAAQAARTAGVPFVVSTLSSHRVEDIAVTGATTWFQLYCLRDRAKNHELVARAEAAGCEALMVTVDVPLMGRRLRDVRNGFALPHHVRAANLDSGPATEAHRRFGGDSALAVHTSAAFAPGLTWRDLAELRARTSLPLVVKGILDQRDARAAVDAGADAVVVSNHGGRQLDGAIPSVRALPAVAEAVGGDGEVLLDSGVRGGTDVLKALALGARGVLLGRPVLWGLAAGGERGVEQVLGLVRTELSQSMTLAGCADATAAAELRTERTGARA</sequence>
<evidence type="ECO:0000313" key="10">
    <source>
        <dbReference type="Proteomes" id="UP000471293"/>
    </source>
</evidence>
<evidence type="ECO:0000256" key="3">
    <source>
        <dbReference type="ARBA" id="ARBA00022643"/>
    </source>
</evidence>
<feature type="binding site" evidence="7">
    <location>
        <begin position="86"/>
        <end position="88"/>
    </location>
    <ligand>
        <name>FMN</name>
        <dbReference type="ChEBI" id="CHEBI:58210"/>
    </ligand>
</feature>
<dbReference type="InterPro" id="IPR013785">
    <property type="entry name" value="Aldolase_TIM"/>
</dbReference>
<keyword evidence="4" id="KW-0560">Oxidoreductase</keyword>
<dbReference type="PROSITE" id="PS51349">
    <property type="entry name" value="FMN_HYDROXY_ACID_DH_2"/>
    <property type="match status" value="1"/>
</dbReference>
<feature type="binding site" evidence="7">
    <location>
        <position position="240"/>
    </location>
    <ligand>
        <name>FMN</name>
        <dbReference type="ChEBI" id="CHEBI:58210"/>
    </ligand>
</feature>
<feature type="binding site" evidence="7">
    <location>
        <position position="262"/>
    </location>
    <ligand>
        <name>FMN</name>
        <dbReference type="ChEBI" id="CHEBI:58210"/>
    </ligand>
</feature>